<keyword evidence="1" id="KW-1133">Transmembrane helix</keyword>
<evidence type="ECO:0000313" key="2">
    <source>
        <dbReference type="EMBL" id="ULT80852.1"/>
    </source>
</evidence>
<organism evidence="2 3">
    <name type="scientific">Caenorhabditis briggsae</name>
    <dbReference type="NCBI Taxonomy" id="6238"/>
    <lineage>
        <taxon>Eukaryota</taxon>
        <taxon>Metazoa</taxon>
        <taxon>Ecdysozoa</taxon>
        <taxon>Nematoda</taxon>
        <taxon>Chromadorea</taxon>
        <taxon>Rhabditida</taxon>
        <taxon>Rhabditina</taxon>
        <taxon>Rhabditomorpha</taxon>
        <taxon>Rhabditoidea</taxon>
        <taxon>Rhabditidae</taxon>
        <taxon>Peloderinae</taxon>
        <taxon>Caenorhabditis</taxon>
    </lineage>
</organism>
<accession>A0AAE8ZQS1</accession>
<evidence type="ECO:0000256" key="1">
    <source>
        <dbReference type="SAM" id="Phobius"/>
    </source>
</evidence>
<dbReference type="EMBL" id="CP090896">
    <property type="protein sequence ID" value="ULT80852.1"/>
    <property type="molecule type" value="Genomic_DNA"/>
</dbReference>
<protein>
    <submittedName>
        <fullName evidence="2">Uncharacterized protein</fullName>
    </submittedName>
</protein>
<keyword evidence="1" id="KW-0812">Transmembrane</keyword>
<reference evidence="2 3" key="1">
    <citation type="submission" date="2022-05" db="EMBL/GenBank/DDBJ databases">
        <title>Chromosome-level reference genomes for two strains of Caenorhabditis briggsae: an improved platform for comparative genomics.</title>
        <authorList>
            <person name="Stevens L."/>
            <person name="Andersen E.C."/>
        </authorList>
    </citation>
    <scope>NUCLEOTIDE SEQUENCE [LARGE SCALE GENOMIC DNA]</scope>
    <source>
        <strain evidence="2">QX1410_ONT</strain>
        <tissue evidence="2">Whole-organism</tissue>
    </source>
</reference>
<evidence type="ECO:0000313" key="3">
    <source>
        <dbReference type="Proteomes" id="UP000827892"/>
    </source>
</evidence>
<dbReference type="Proteomes" id="UP000827892">
    <property type="component" value="Chromosome X"/>
</dbReference>
<sequence>MYSISIFWNKNCTITTSFNHILHFMFITINGSTQTVLTAVCLAVFFVNGDEAIGNMRSGYGHGTVGFHIERKDNYFELYLQIIHNCNSYDRPFNTYYNYIGNFRITGGEYTRTYNINITNAGWKSTNVAKRRRLGYAEFNNESSGLGVPLK</sequence>
<feature type="transmembrane region" description="Helical" evidence="1">
    <location>
        <begin position="20"/>
        <end position="47"/>
    </location>
</feature>
<proteinExistence type="predicted"/>
<name>A0AAE8ZQS1_CAEBR</name>
<gene>
    <name evidence="2" type="ORF">L3Y34_011021</name>
</gene>
<dbReference type="AlphaFoldDB" id="A0AAE8ZQS1"/>
<keyword evidence="1" id="KW-0472">Membrane</keyword>